<accession>A0A0E9SZA9</accession>
<organism evidence="1">
    <name type="scientific">Anguilla anguilla</name>
    <name type="common">European freshwater eel</name>
    <name type="synonym">Muraena anguilla</name>
    <dbReference type="NCBI Taxonomy" id="7936"/>
    <lineage>
        <taxon>Eukaryota</taxon>
        <taxon>Metazoa</taxon>
        <taxon>Chordata</taxon>
        <taxon>Craniata</taxon>
        <taxon>Vertebrata</taxon>
        <taxon>Euteleostomi</taxon>
        <taxon>Actinopterygii</taxon>
        <taxon>Neopterygii</taxon>
        <taxon>Teleostei</taxon>
        <taxon>Anguilliformes</taxon>
        <taxon>Anguillidae</taxon>
        <taxon>Anguilla</taxon>
    </lineage>
</organism>
<name>A0A0E9SZA9_ANGAN</name>
<reference evidence="1" key="1">
    <citation type="submission" date="2014-11" db="EMBL/GenBank/DDBJ databases">
        <authorList>
            <person name="Amaro Gonzalez C."/>
        </authorList>
    </citation>
    <scope>NUCLEOTIDE SEQUENCE</scope>
</reference>
<dbReference type="EMBL" id="GBXM01062754">
    <property type="protein sequence ID" value="JAH45823.1"/>
    <property type="molecule type" value="Transcribed_RNA"/>
</dbReference>
<reference evidence="1" key="2">
    <citation type="journal article" date="2015" name="Fish Shellfish Immunol.">
        <title>Early steps in the European eel (Anguilla anguilla)-Vibrio vulnificus interaction in the gills: Role of the RtxA13 toxin.</title>
        <authorList>
            <person name="Callol A."/>
            <person name="Pajuelo D."/>
            <person name="Ebbesson L."/>
            <person name="Teles M."/>
            <person name="MacKenzie S."/>
            <person name="Amaro C."/>
        </authorList>
    </citation>
    <scope>NUCLEOTIDE SEQUENCE</scope>
</reference>
<dbReference type="AlphaFoldDB" id="A0A0E9SZA9"/>
<proteinExistence type="predicted"/>
<sequence length="42" mass="4684">MGSHPDPFADPWFWDKHKRASSKGVYSYRTVTMLAQAGAKAS</sequence>
<evidence type="ECO:0000313" key="1">
    <source>
        <dbReference type="EMBL" id="JAH45823.1"/>
    </source>
</evidence>
<protein>
    <submittedName>
        <fullName evidence="1">Uncharacterized protein</fullName>
    </submittedName>
</protein>